<evidence type="ECO:0000256" key="4">
    <source>
        <dbReference type="ARBA" id="ARBA00022833"/>
    </source>
</evidence>
<dbReference type="EMBL" id="KL647880">
    <property type="protein sequence ID" value="KEY73232.1"/>
    <property type="molecule type" value="Genomic_DNA"/>
</dbReference>
<evidence type="ECO:0000313" key="7">
    <source>
        <dbReference type="EMBL" id="KEY73232.1"/>
    </source>
</evidence>
<name>A0A084B6Q3_STACB</name>
<organism evidence="7 8">
    <name type="scientific">Stachybotrys chartarum (strain CBS 109288 / IBT 7711)</name>
    <name type="common">Toxic black mold</name>
    <name type="synonym">Stilbospora chartarum</name>
    <dbReference type="NCBI Taxonomy" id="1280523"/>
    <lineage>
        <taxon>Eukaryota</taxon>
        <taxon>Fungi</taxon>
        <taxon>Dikarya</taxon>
        <taxon>Ascomycota</taxon>
        <taxon>Pezizomycotina</taxon>
        <taxon>Sordariomycetes</taxon>
        <taxon>Hypocreomycetidae</taxon>
        <taxon>Hypocreales</taxon>
        <taxon>Stachybotryaceae</taxon>
        <taxon>Stachybotrys</taxon>
    </lineage>
</organism>
<dbReference type="InterPro" id="IPR012337">
    <property type="entry name" value="RNaseH-like_sf"/>
</dbReference>
<accession>A0A084B6Q3</accession>
<keyword evidence="8" id="KW-1185">Reference proteome</keyword>
<comment type="subcellular location">
    <subcellularLocation>
        <location evidence="1">Nucleus</location>
    </subcellularLocation>
</comment>
<evidence type="ECO:0000313" key="8">
    <source>
        <dbReference type="Proteomes" id="UP000028045"/>
    </source>
</evidence>
<evidence type="ECO:0000256" key="2">
    <source>
        <dbReference type="ARBA" id="ARBA00022723"/>
    </source>
</evidence>
<dbReference type="InterPro" id="IPR008906">
    <property type="entry name" value="HATC_C_dom"/>
</dbReference>
<dbReference type="GO" id="GO:0005634">
    <property type="term" value="C:nucleus"/>
    <property type="evidence" value="ECO:0007669"/>
    <property type="project" value="UniProtKB-SubCell"/>
</dbReference>
<protein>
    <recommendedName>
        <fullName evidence="6">HAT C-terminal dimerisation domain-containing protein</fullName>
    </recommendedName>
</protein>
<gene>
    <name evidence="7" type="ORF">S7711_10273</name>
</gene>
<dbReference type="PANTHER" id="PTHR46481:SF10">
    <property type="entry name" value="ZINC FINGER BED DOMAIN-CONTAINING PROTEIN 39"/>
    <property type="match status" value="1"/>
</dbReference>
<dbReference type="Pfam" id="PF05699">
    <property type="entry name" value="Dimer_Tnp_hAT"/>
    <property type="match status" value="1"/>
</dbReference>
<dbReference type="PANTHER" id="PTHR46481">
    <property type="entry name" value="ZINC FINGER BED DOMAIN-CONTAINING PROTEIN 4"/>
    <property type="match status" value="1"/>
</dbReference>
<dbReference type="HOGENOM" id="CLU_009123_10_0_1"/>
<proteinExistence type="predicted"/>
<evidence type="ECO:0000256" key="1">
    <source>
        <dbReference type="ARBA" id="ARBA00004123"/>
    </source>
</evidence>
<dbReference type="AlphaFoldDB" id="A0A084B6Q3"/>
<dbReference type="InterPro" id="IPR052035">
    <property type="entry name" value="ZnF_BED_domain_contain"/>
</dbReference>
<evidence type="ECO:0000256" key="3">
    <source>
        <dbReference type="ARBA" id="ARBA00022771"/>
    </source>
</evidence>
<sequence length="718" mass="82909">MTSQAGIFGSPSDTFDSLETLSQSGTPALCSSSSSYSATTKDWNTVPESVRSHWILSTRTGQATGWFWDHGYDVQARVAGGQNGSSPVWLCCHCVRRKAYKPKSYVCSNTRNIEGHLAKAHSIFHPNPLKARRYALERASNQPSLYEFATKKRKRDDFHDELVLRFDKGRFQRLLVHWIADANLSFRVPEHKGLQKIFQYLNPLVQETSAVLTHETVRTRIVDEFNKHSFFSVNAFFIDEETFQPRKIVLGLPNITIAHTGENVSAAIMEVLNEFELIVNKKVGYLILDNAPSNDRAVEQLGPTVQWEKPECRRVRCFGHILHLVAKAMLFVKDEETLEDLDPDDFEKWTKKGPVGKLHNLIVWAHRSNKATSILRKLQEEDPDKNYPGTLDVVLDNGTRWLSQYYMIERAIKLRRYLEELIDITIQPSQKFPRSRLKLMEPPKSLPPCLEEENLLSDADWDAEGDGQTRLRKRGIEAQYGSIWQVAIAYEFLLTTLEKAKIEALDRPQPSYYASCINSAWNKLNKYYSKLDETPIYYAATVLHPGIQWTFLTKAYGEKEDWLRTARQLVHRLWDEEYRGLPEQWEITNSNLAKAVRAREHNPFDSFQDELMSSANQEHELVEDEFERWLSRKNDVYSKHDNPLEYWSAKRFEYPRVARMAIDVLSVPAMAAECERTFSSAGSMVSHKRHRLDASTIAVTQTVRSWLKQGCWRDTMGY</sequence>
<dbReference type="GO" id="GO:0008270">
    <property type="term" value="F:zinc ion binding"/>
    <property type="evidence" value="ECO:0007669"/>
    <property type="project" value="UniProtKB-KW"/>
</dbReference>
<dbReference type="Proteomes" id="UP000028045">
    <property type="component" value="Unassembled WGS sequence"/>
</dbReference>
<keyword evidence="3" id="KW-0863">Zinc-finger</keyword>
<evidence type="ECO:0000256" key="5">
    <source>
        <dbReference type="ARBA" id="ARBA00023242"/>
    </source>
</evidence>
<reference evidence="7 8" key="1">
    <citation type="journal article" date="2014" name="BMC Genomics">
        <title>Comparative genome sequencing reveals chemotype-specific gene clusters in the toxigenic black mold Stachybotrys.</title>
        <authorList>
            <person name="Semeiks J."/>
            <person name="Borek D."/>
            <person name="Otwinowski Z."/>
            <person name="Grishin N.V."/>
        </authorList>
    </citation>
    <scope>NUCLEOTIDE SEQUENCE [LARGE SCALE GENOMIC DNA]</scope>
    <source>
        <strain evidence="8">CBS 109288 / IBT 7711</strain>
    </source>
</reference>
<keyword evidence="5" id="KW-0539">Nucleus</keyword>
<keyword evidence="2" id="KW-0479">Metal-binding</keyword>
<dbReference type="SUPFAM" id="SSF53098">
    <property type="entry name" value="Ribonuclease H-like"/>
    <property type="match status" value="1"/>
</dbReference>
<dbReference type="OrthoDB" id="5062037at2759"/>
<evidence type="ECO:0000259" key="6">
    <source>
        <dbReference type="Pfam" id="PF05699"/>
    </source>
</evidence>
<dbReference type="GO" id="GO:0046983">
    <property type="term" value="F:protein dimerization activity"/>
    <property type="evidence" value="ECO:0007669"/>
    <property type="project" value="InterPro"/>
</dbReference>
<keyword evidence="4" id="KW-0862">Zinc</keyword>
<feature type="domain" description="HAT C-terminal dimerisation" evidence="6">
    <location>
        <begin position="628"/>
        <end position="707"/>
    </location>
</feature>